<keyword evidence="2" id="KW-1185">Reference proteome</keyword>
<dbReference type="AlphaFoldDB" id="A0A0C3GL47"/>
<gene>
    <name evidence="1" type="ORF">PILCRDRAFT_118051</name>
</gene>
<dbReference type="InParanoid" id="A0A0C3GL47"/>
<reference evidence="2" key="2">
    <citation type="submission" date="2015-01" db="EMBL/GenBank/DDBJ databases">
        <title>Evolutionary Origins and Diversification of the Mycorrhizal Mutualists.</title>
        <authorList>
            <consortium name="DOE Joint Genome Institute"/>
            <consortium name="Mycorrhizal Genomics Consortium"/>
            <person name="Kohler A."/>
            <person name="Kuo A."/>
            <person name="Nagy L.G."/>
            <person name="Floudas D."/>
            <person name="Copeland A."/>
            <person name="Barry K.W."/>
            <person name="Cichocki N."/>
            <person name="Veneault-Fourrey C."/>
            <person name="LaButti K."/>
            <person name="Lindquist E.A."/>
            <person name="Lipzen A."/>
            <person name="Lundell T."/>
            <person name="Morin E."/>
            <person name="Murat C."/>
            <person name="Riley R."/>
            <person name="Ohm R."/>
            <person name="Sun H."/>
            <person name="Tunlid A."/>
            <person name="Henrissat B."/>
            <person name="Grigoriev I.V."/>
            <person name="Hibbett D.S."/>
            <person name="Martin F."/>
        </authorList>
    </citation>
    <scope>NUCLEOTIDE SEQUENCE [LARGE SCALE GENOMIC DNA]</scope>
    <source>
        <strain evidence="2">F 1598</strain>
    </source>
</reference>
<dbReference type="Proteomes" id="UP000054166">
    <property type="component" value="Unassembled WGS sequence"/>
</dbReference>
<organism evidence="1 2">
    <name type="scientific">Piloderma croceum (strain F 1598)</name>
    <dbReference type="NCBI Taxonomy" id="765440"/>
    <lineage>
        <taxon>Eukaryota</taxon>
        <taxon>Fungi</taxon>
        <taxon>Dikarya</taxon>
        <taxon>Basidiomycota</taxon>
        <taxon>Agaricomycotina</taxon>
        <taxon>Agaricomycetes</taxon>
        <taxon>Agaricomycetidae</taxon>
        <taxon>Atheliales</taxon>
        <taxon>Atheliaceae</taxon>
        <taxon>Piloderma</taxon>
    </lineage>
</organism>
<dbReference type="STRING" id="765440.A0A0C3GL47"/>
<reference evidence="1 2" key="1">
    <citation type="submission" date="2014-04" db="EMBL/GenBank/DDBJ databases">
        <authorList>
            <consortium name="DOE Joint Genome Institute"/>
            <person name="Kuo A."/>
            <person name="Tarkka M."/>
            <person name="Buscot F."/>
            <person name="Kohler A."/>
            <person name="Nagy L.G."/>
            <person name="Floudas D."/>
            <person name="Copeland A."/>
            <person name="Barry K.W."/>
            <person name="Cichocki N."/>
            <person name="Veneault-Fourrey C."/>
            <person name="LaButti K."/>
            <person name="Lindquist E.A."/>
            <person name="Lipzen A."/>
            <person name="Lundell T."/>
            <person name="Morin E."/>
            <person name="Murat C."/>
            <person name="Sun H."/>
            <person name="Tunlid A."/>
            <person name="Henrissat B."/>
            <person name="Grigoriev I.V."/>
            <person name="Hibbett D.S."/>
            <person name="Martin F."/>
            <person name="Nordberg H.P."/>
            <person name="Cantor M.N."/>
            <person name="Hua S.X."/>
        </authorList>
    </citation>
    <scope>NUCLEOTIDE SEQUENCE [LARGE SCALE GENOMIC DNA]</scope>
    <source>
        <strain evidence="1 2">F 1598</strain>
    </source>
</reference>
<dbReference type="OrthoDB" id="2686689at2759"/>
<sequence>MSDTYSHISRVLQQEDSDPVRLNQHTSTIISDTLPILEALEADALGRDSQHGLPAEWLESCAVALGQLLVETMSAAGAANQKDDVEVEVPSPVTVIHTGRPGRPRKVVNLEYLQEATSTHRAIPITKLANVLKIHRHTLEHEIERNGVTRQFAALSDCDLDRLVKVFKSTKPDSGICYLVGFLRYHGLRVQRKRVIHSVK</sequence>
<evidence type="ECO:0000313" key="1">
    <source>
        <dbReference type="EMBL" id="KIM92304.1"/>
    </source>
</evidence>
<dbReference type="EMBL" id="KN832970">
    <property type="protein sequence ID" value="KIM92304.1"/>
    <property type="molecule type" value="Genomic_DNA"/>
</dbReference>
<protein>
    <submittedName>
        <fullName evidence="1">Uncharacterized protein</fullName>
    </submittedName>
</protein>
<name>A0A0C3GL47_PILCF</name>
<proteinExistence type="predicted"/>
<dbReference type="HOGENOM" id="CLU_118208_1_0_1"/>
<accession>A0A0C3GL47</accession>
<evidence type="ECO:0000313" key="2">
    <source>
        <dbReference type="Proteomes" id="UP000054166"/>
    </source>
</evidence>